<dbReference type="Pfam" id="PF02518">
    <property type="entry name" value="HATPase_c"/>
    <property type="match status" value="1"/>
</dbReference>
<evidence type="ECO:0000313" key="12">
    <source>
        <dbReference type="EMBL" id="MTD58678.1"/>
    </source>
</evidence>
<dbReference type="GO" id="GO:0000155">
    <property type="term" value="F:phosphorelay sensor kinase activity"/>
    <property type="evidence" value="ECO:0007669"/>
    <property type="project" value="InterPro"/>
</dbReference>
<name>A0A6N7ZAB0_9PSEU</name>
<feature type="transmembrane region" description="Helical" evidence="9">
    <location>
        <begin position="294"/>
        <end position="315"/>
    </location>
</feature>
<evidence type="ECO:0000256" key="1">
    <source>
        <dbReference type="ARBA" id="ARBA00000085"/>
    </source>
</evidence>
<evidence type="ECO:0000256" key="9">
    <source>
        <dbReference type="SAM" id="Phobius"/>
    </source>
</evidence>
<feature type="transmembrane region" description="Helical" evidence="9">
    <location>
        <begin position="322"/>
        <end position="343"/>
    </location>
</feature>
<dbReference type="PANTHER" id="PTHR24421">
    <property type="entry name" value="NITRATE/NITRITE SENSOR PROTEIN NARX-RELATED"/>
    <property type="match status" value="1"/>
</dbReference>
<feature type="domain" description="Histidine kinase/HSP90-like ATPase" evidence="10">
    <location>
        <begin position="506"/>
        <end position="595"/>
    </location>
</feature>
<comment type="catalytic activity">
    <reaction evidence="1">
        <text>ATP + protein L-histidine = ADP + protein N-phospho-L-histidine.</text>
        <dbReference type="EC" id="2.7.13.3"/>
    </reaction>
</comment>
<dbReference type="GO" id="GO:0016020">
    <property type="term" value="C:membrane"/>
    <property type="evidence" value="ECO:0007669"/>
    <property type="project" value="InterPro"/>
</dbReference>
<dbReference type="InterPro" id="IPR011712">
    <property type="entry name" value="Sig_transdc_His_kin_sub3_dim/P"/>
</dbReference>
<keyword evidence="9" id="KW-1133">Transmembrane helix</keyword>
<dbReference type="GO" id="GO:0046983">
    <property type="term" value="F:protein dimerization activity"/>
    <property type="evidence" value="ECO:0007669"/>
    <property type="project" value="InterPro"/>
</dbReference>
<dbReference type="PANTHER" id="PTHR24421:SF10">
    <property type="entry name" value="NITRATE_NITRITE SENSOR PROTEIN NARQ"/>
    <property type="match status" value="1"/>
</dbReference>
<evidence type="ECO:0000256" key="4">
    <source>
        <dbReference type="ARBA" id="ARBA00022679"/>
    </source>
</evidence>
<evidence type="ECO:0000256" key="5">
    <source>
        <dbReference type="ARBA" id="ARBA00022741"/>
    </source>
</evidence>
<dbReference type="Pfam" id="PF07730">
    <property type="entry name" value="HisKA_3"/>
    <property type="match status" value="1"/>
</dbReference>
<proteinExistence type="predicted"/>
<accession>A0A6N7ZAB0</accession>
<dbReference type="InterPro" id="IPR036890">
    <property type="entry name" value="HATPase_C_sf"/>
</dbReference>
<protein>
    <recommendedName>
        <fullName evidence="2">histidine kinase</fullName>
        <ecNumber evidence="2">2.7.13.3</ecNumber>
    </recommendedName>
</protein>
<evidence type="ECO:0000256" key="7">
    <source>
        <dbReference type="ARBA" id="ARBA00022840"/>
    </source>
</evidence>
<keyword evidence="9" id="KW-0812">Transmembrane</keyword>
<dbReference type="Proteomes" id="UP000440096">
    <property type="component" value="Unassembled WGS sequence"/>
</dbReference>
<evidence type="ECO:0000313" key="13">
    <source>
        <dbReference type="Proteomes" id="UP000440096"/>
    </source>
</evidence>
<evidence type="ECO:0000256" key="6">
    <source>
        <dbReference type="ARBA" id="ARBA00022777"/>
    </source>
</evidence>
<dbReference type="Gene3D" id="3.30.565.10">
    <property type="entry name" value="Histidine kinase-like ATPase, C-terminal domain"/>
    <property type="match status" value="1"/>
</dbReference>
<dbReference type="GO" id="GO:0005524">
    <property type="term" value="F:ATP binding"/>
    <property type="evidence" value="ECO:0007669"/>
    <property type="project" value="UniProtKB-KW"/>
</dbReference>
<keyword evidence="13" id="KW-1185">Reference proteome</keyword>
<dbReference type="CDD" id="cd16917">
    <property type="entry name" value="HATPase_UhpB-NarQ-NarX-like"/>
    <property type="match status" value="1"/>
</dbReference>
<feature type="domain" description="Signal transduction histidine kinase subgroup 3 dimerisation and phosphoacceptor" evidence="11">
    <location>
        <begin position="396"/>
        <end position="461"/>
    </location>
</feature>
<dbReference type="AlphaFoldDB" id="A0A6N7ZAB0"/>
<feature type="transmembrane region" description="Helical" evidence="9">
    <location>
        <begin position="245"/>
        <end position="264"/>
    </location>
</feature>
<dbReference type="EC" id="2.7.13.3" evidence="2"/>
<evidence type="ECO:0000256" key="8">
    <source>
        <dbReference type="ARBA" id="ARBA00023012"/>
    </source>
</evidence>
<keyword evidence="5" id="KW-0547">Nucleotide-binding</keyword>
<reference evidence="12 13" key="1">
    <citation type="submission" date="2019-11" db="EMBL/GenBank/DDBJ databases">
        <title>Draft genome of Amycolatopsis RM579.</title>
        <authorList>
            <person name="Duangmal K."/>
            <person name="Mingma R."/>
        </authorList>
    </citation>
    <scope>NUCLEOTIDE SEQUENCE [LARGE SCALE GENOMIC DNA]</scope>
    <source>
        <strain evidence="12 13">RM579</strain>
    </source>
</reference>
<keyword evidence="3" id="KW-0597">Phosphoprotein</keyword>
<sequence>MGQADRPIGRCAVAARPRCVDVRIPYRSSVAFSDRFRVAWQKLGLEGVVLVAALLCDLLVVFPAAFDDAGPRGRDLLLLPGIFAVSACALWARTHPARGAFAGAAVLVVSTTLIRATDAAAYSTVLTDISLAETVAGLELVYFAVRRLRPAMAVAATTSLVVAGLFAVVARSYSSTHSNRFDYSMLLGAVLLIAAVGVGLRFRLTLVSQKENAATELLRSQWPLIGVLCLPLFLELYQLLNAGVWAFPLWVCSAASAALALYAVRRPVLSGVLVSGVFVLSALTFLVVRSSQFLLFNSMPSVEIVAGVVIVVQLVRSARPTHAMPVVGLMSLAVAVATVSNMSHDRRSGGYDANLLFIAALLVLGISGAVGLYFRARDSERAKAVESAVTEAQTSERMALARELHDVVAHHVTGIVVQAQAAKMIGDKNPALAPDALDRIEEAGTEALVAMRRLVRSMRSNADAAENATTDLDADLRKLTETAHHGVPVELTLRLTPDIPQEVARSALRLVQESLTNVGKHASGATRVAVLAEVSGGELHVRVGDDGQAQGRRPTGGSGGYGLVGMRERVELLHGRLTAGPAEDGWVVEAWLPLDGEAA</sequence>
<evidence type="ECO:0000256" key="3">
    <source>
        <dbReference type="ARBA" id="ARBA00022553"/>
    </source>
</evidence>
<feature type="transmembrane region" description="Helical" evidence="9">
    <location>
        <begin position="183"/>
        <end position="202"/>
    </location>
</feature>
<evidence type="ECO:0000259" key="11">
    <source>
        <dbReference type="Pfam" id="PF07730"/>
    </source>
</evidence>
<dbReference type="InterPro" id="IPR003594">
    <property type="entry name" value="HATPase_dom"/>
</dbReference>
<keyword evidence="8" id="KW-0902">Two-component regulatory system</keyword>
<feature type="transmembrane region" description="Helical" evidence="9">
    <location>
        <begin position="152"/>
        <end position="171"/>
    </location>
</feature>
<evidence type="ECO:0000256" key="2">
    <source>
        <dbReference type="ARBA" id="ARBA00012438"/>
    </source>
</evidence>
<feature type="transmembrane region" description="Helical" evidence="9">
    <location>
        <begin position="76"/>
        <end position="92"/>
    </location>
</feature>
<dbReference type="SUPFAM" id="SSF55874">
    <property type="entry name" value="ATPase domain of HSP90 chaperone/DNA topoisomerase II/histidine kinase"/>
    <property type="match status" value="1"/>
</dbReference>
<keyword evidence="7" id="KW-0067">ATP-binding</keyword>
<dbReference type="Gene3D" id="1.20.5.1930">
    <property type="match status" value="1"/>
</dbReference>
<comment type="caution">
    <text evidence="12">The sequence shown here is derived from an EMBL/GenBank/DDBJ whole genome shotgun (WGS) entry which is preliminary data.</text>
</comment>
<gene>
    <name evidence="12" type="ORF">GKO32_32570</name>
</gene>
<keyword evidence="4" id="KW-0808">Transferase</keyword>
<feature type="transmembrane region" description="Helical" evidence="9">
    <location>
        <begin position="43"/>
        <end position="64"/>
    </location>
</feature>
<dbReference type="EMBL" id="WMBA01000074">
    <property type="protein sequence ID" value="MTD58678.1"/>
    <property type="molecule type" value="Genomic_DNA"/>
</dbReference>
<dbReference type="InterPro" id="IPR050482">
    <property type="entry name" value="Sensor_HK_TwoCompSys"/>
</dbReference>
<keyword evidence="6 12" id="KW-0418">Kinase</keyword>
<feature type="transmembrane region" description="Helical" evidence="9">
    <location>
        <begin position="355"/>
        <end position="374"/>
    </location>
</feature>
<organism evidence="12 13">
    <name type="scientific">Amycolatopsis pithecellobii</name>
    <dbReference type="NCBI Taxonomy" id="664692"/>
    <lineage>
        <taxon>Bacteria</taxon>
        <taxon>Bacillati</taxon>
        <taxon>Actinomycetota</taxon>
        <taxon>Actinomycetes</taxon>
        <taxon>Pseudonocardiales</taxon>
        <taxon>Pseudonocardiaceae</taxon>
        <taxon>Amycolatopsis</taxon>
    </lineage>
</organism>
<keyword evidence="9" id="KW-0472">Membrane</keyword>
<feature type="transmembrane region" description="Helical" evidence="9">
    <location>
        <begin position="99"/>
        <end position="116"/>
    </location>
</feature>
<dbReference type="OrthoDB" id="227596at2"/>
<evidence type="ECO:0000259" key="10">
    <source>
        <dbReference type="Pfam" id="PF02518"/>
    </source>
</evidence>
<feature type="transmembrane region" description="Helical" evidence="9">
    <location>
        <begin position="271"/>
        <end position="288"/>
    </location>
</feature>